<sequence>MRTPQLSDEERRLLKEYKAKAPHKLVVKKAEALPLLSRDVAPEIVAEFVDREPSTLVDWMTDWHQQRMASLLTGHAGNLNRGFLTEEQRATVNEVLSQPPGDEY</sequence>
<protein>
    <submittedName>
        <fullName evidence="1">IS630 family transposase</fullName>
    </submittedName>
</protein>
<evidence type="ECO:0000313" key="2">
    <source>
        <dbReference type="Proteomes" id="UP001595884"/>
    </source>
</evidence>
<evidence type="ECO:0000313" key="1">
    <source>
        <dbReference type="EMBL" id="MFC4715416.1"/>
    </source>
</evidence>
<dbReference type="Proteomes" id="UP001595884">
    <property type="component" value="Unassembled WGS sequence"/>
</dbReference>
<dbReference type="EMBL" id="JBHSHE010000016">
    <property type="protein sequence ID" value="MFC4715416.1"/>
    <property type="molecule type" value="Genomic_DNA"/>
</dbReference>
<accession>A0ABV9MHS6</accession>
<organism evidence="1 2">
    <name type="scientific">Glutamicibacter bergerei</name>
    <dbReference type="NCBI Taxonomy" id="256702"/>
    <lineage>
        <taxon>Bacteria</taxon>
        <taxon>Bacillati</taxon>
        <taxon>Actinomycetota</taxon>
        <taxon>Actinomycetes</taxon>
        <taxon>Micrococcales</taxon>
        <taxon>Micrococcaceae</taxon>
        <taxon>Glutamicibacter</taxon>
    </lineage>
</organism>
<feature type="non-terminal residue" evidence="1">
    <location>
        <position position="104"/>
    </location>
</feature>
<gene>
    <name evidence="1" type="ORF">ACFO7V_04590</name>
</gene>
<proteinExistence type="predicted"/>
<comment type="caution">
    <text evidence="1">The sequence shown here is derived from an EMBL/GenBank/DDBJ whole genome shotgun (WGS) entry which is preliminary data.</text>
</comment>
<keyword evidence="2" id="KW-1185">Reference proteome</keyword>
<reference evidence="2" key="1">
    <citation type="journal article" date="2019" name="Int. J. Syst. Evol. Microbiol.">
        <title>The Global Catalogue of Microorganisms (GCM) 10K type strain sequencing project: providing services to taxonomists for standard genome sequencing and annotation.</title>
        <authorList>
            <consortium name="The Broad Institute Genomics Platform"/>
            <consortium name="The Broad Institute Genome Sequencing Center for Infectious Disease"/>
            <person name="Wu L."/>
            <person name="Ma J."/>
        </authorList>
    </citation>
    <scope>NUCLEOTIDE SEQUENCE [LARGE SCALE GENOMIC DNA]</scope>
    <source>
        <strain evidence="2">CGMCC 1.12849</strain>
    </source>
</reference>
<name>A0ABV9MHS6_9MICC</name>